<dbReference type="GO" id="GO:0008840">
    <property type="term" value="F:4-hydroxy-tetrahydrodipicolinate synthase activity"/>
    <property type="evidence" value="ECO:0007669"/>
    <property type="project" value="UniProtKB-EC"/>
</dbReference>
<dbReference type="EC" id="4.3.3.7" evidence="1"/>
<keyword evidence="1" id="KW-0456">Lyase</keyword>
<organism evidence="1">
    <name type="scientific">mine drainage metagenome</name>
    <dbReference type="NCBI Taxonomy" id="410659"/>
    <lineage>
        <taxon>unclassified sequences</taxon>
        <taxon>metagenomes</taxon>
        <taxon>ecological metagenomes</taxon>
    </lineage>
</organism>
<dbReference type="Pfam" id="PF00701">
    <property type="entry name" value="DHDPS"/>
    <property type="match status" value="1"/>
</dbReference>
<dbReference type="InterPro" id="IPR002220">
    <property type="entry name" value="DapA-like"/>
</dbReference>
<dbReference type="Gene3D" id="3.20.20.70">
    <property type="entry name" value="Aldolase class I"/>
    <property type="match status" value="1"/>
</dbReference>
<dbReference type="SUPFAM" id="SSF51569">
    <property type="entry name" value="Aldolase"/>
    <property type="match status" value="1"/>
</dbReference>
<name>T0YPY1_9ZZZZ</name>
<comment type="caution">
    <text evidence="1">The sequence shown here is derived from an EMBL/GenBank/DDBJ whole genome shotgun (WGS) entry which is preliminary data.</text>
</comment>
<dbReference type="InterPro" id="IPR013785">
    <property type="entry name" value="Aldolase_TIM"/>
</dbReference>
<sequence length="86" mass="8821">MPVPAALRSKNLLSPLAPPATDSRVTAAVATGSLVAIVTPMSADGTVDFSAWKGLIDWHIESGTRALVVGGTTGESPPYRNRSCAS</sequence>
<gene>
    <name evidence="1" type="ORF">B1A_18438</name>
</gene>
<evidence type="ECO:0000313" key="1">
    <source>
        <dbReference type="EMBL" id="EQD35143.1"/>
    </source>
</evidence>
<reference evidence="1" key="2">
    <citation type="journal article" date="2014" name="ISME J.">
        <title>Microbial stratification in low pH oxic and suboxic macroscopic growths along an acid mine drainage.</title>
        <authorList>
            <person name="Mendez-Garcia C."/>
            <person name="Mesa V."/>
            <person name="Sprenger R.R."/>
            <person name="Richter M."/>
            <person name="Diez M.S."/>
            <person name="Solano J."/>
            <person name="Bargiela R."/>
            <person name="Golyshina O.V."/>
            <person name="Manteca A."/>
            <person name="Ramos J.L."/>
            <person name="Gallego J.R."/>
            <person name="Llorente I."/>
            <person name="Martins Dos Santos V.A."/>
            <person name="Jensen O.N."/>
            <person name="Pelaez A.I."/>
            <person name="Sanchez J."/>
            <person name="Ferrer M."/>
        </authorList>
    </citation>
    <scope>NUCLEOTIDE SEQUENCE</scope>
</reference>
<dbReference type="AlphaFoldDB" id="T0YPY1"/>
<protein>
    <submittedName>
        <fullName evidence="1">Dihydrodipicolinate synthase</fullName>
        <ecNumber evidence="1">4.3.3.7</ecNumber>
    </submittedName>
</protein>
<accession>T0YPY1</accession>
<reference evidence="1" key="1">
    <citation type="submission" date="2013-08" db="EMBL/GenBank/DDBJ databases">
        <authorList>
            <person name="Mendez C."/>
            <person name="Richter M."/>
            <person name="Ferrer M."/>
            <person name="Sanchez J."/>
        </authorList>
    </citation>
    <scope>NUCLEOTIDE SEQUENCE</scope>
</reference>
<proteinExistence type="predicted"/>
<dbReference type="EMBL" id="AUZX01013604">
    <property type="protein sequence ID" value="EQD35143.1"/>
    <property type="molecule type" value="Genomic_DNA"/>
</dbReference>